<dbReference type="Gene3D" id="1.10.10.10">
    <property type="entry name" value="Winged helix-like DNA-binding domain superfamily/Winged helix DNA-binding domain"/>
    <property type="match status" value="2"/>
</dbReference>
<feature type="domain" description="RNA polymerase III subunit RPC82-related helix-turn-helix" evidence="12">
    <location>
        <begin position="9"/>
        <end position="68"/>
    </location>
</feature>
<feature type="region of interest" description="Disordered" evidence="10">
    <location>
        <begin position="360"/>
        <end position="433"/>
    </location>
</feature>
<comment type="subunit">
    <text evidence="3 9">Component of the RNA polymerase III (Pol III) complex consisting of 17 subunits.</text>
</comment>
<evidence type="ECO:0000256" key="3">
    <source>
        <dbReference type="ARBA" id="ARBA00011206"/>
    </source>
</evidence>
<evidence type="ECO:0000256" key="10">
    <source>
        <dbReference type="SAM" id="MobiDB-lite"/>
    </source>
</evidence>
<dbReference type="OrthoDB" id="272392at2759"/>
<dbReference type="EMBL" id="JAGPNK010000005">
    <property type="protein sequence ID" value="KAH7321026.1"/>
    <property type="molecule type" value="Genomic_DNA"/>
</dbReference>
<dbReference type="GO" id="GO:0005666">
    <property type="term" value="C:RNA polymerase III complex"/>
    <property type="evidence" value="ECO:0007669"/>
    <property type="project" value="UniProtKB-UniRule"/>
</dbReference>
<protein>
    <recommendedName>
        <fullName evidence="4 9">DNA-directed RNA polymerase III subunit RPC3</fullName>
        <shortName evidence="9">RNA polymerase III subunit C3</shortName>
    </recommendedName>
</protein>
<keyword evidence="15" id="KW-1185">Reference proteome</keyword>
<accession>A0A8K0SS52</accession>
<evidence type="ECO:0000256" key="6">
    <source>
        <dbReference type="ARBA" id="ARBA00023163"/>
    </source>
</evidence>
<reference evidence="14" key="1">
    <citation type="journal article" date="2021" name="Nat. Commun.">
        <title>Genetic determinants of endophytism in the Arabidopsis root mycobiome.</title>
        <authorList>
            <person name="Mesny F."/>
            <person name="Miyauchi S."/>
            <person name="Thiergart T."/>
            <person name="Pickel B."/>
            <person name="Atanasova L."/>
            <person name="Karlsson M."/>
            <person name="Huettel B."/>
            <person name="Barry K.W."/>
            <person name="Haridas S."/>
            <person name="Chen C."/>
            <person name="Bauer D."/>
            <person name="Andreopoulos W."/>
            <person name="Pangilinan J."/>
            <person name="LaButti K."/>
            <person name="Riley R."/>
            <person name="Lipzen A."/>
            <person name="Clum A."/>
            <person name="Drula E."/>
            <person name="Henrissat B."/>
            <person name="Kohler A."/>
            <person name="Grigoriev I.V."/>
            <person name="Martin F.M."/>
            <person name="Hacquard S."/>
        </authorList>
    </citation>
    <scope>NUCLEOTIDE SEQUENCE</scope>
    <source>
        <strain evidence="14">MPI-CAGE-CH-0235</strain>
    </source>
</reference>
<dbReference type="InterPro" id="IPR039748">
    <property type="entry name" value="RPC3"/>
</dbReference>
<comment type="similarity">
    <text evidence="2 9">Belongs to the RNA polymerase beta chain family.</text>
</comment>
<dbReference type="InterPro" id="IPR055207">
    <property type="entry name" value="POLR3C_WHD"/>
</dbReference>
<dbReference type="GO" id="GO:0003697">
    <property type="term" value="F:single-stranded DNA binding"/>
    <property type="evidence" value="ECO:0007669"/>
    <property type="project" value="UniProtKB-UniRule"/>
</dbReference>
<feature type="domain" description="DNA-directed RNA polymerase III subunit RPC3 winged-helix" evidence="13">
    <location>
        <begin position="482"/>
        <end position="556"/>
    </location>
</feature>
<dbReference type="Proteomes" id="UP000813444">
    <property type="component" value="Unassembled WGS sequence"/>
</dbReference>
<dbReference type="InterPro" id="IPR008806">
    <property type="entry name" value="RNA_pol_III_Rpc82_C"/>
</dbReference>
<dbReference type="PANTHER" id="PTHR12949">
    <property type="entry name" value="RNA POLYMERASE III DNA DIRECTED -RELATED"/>
    <property type="match status" value="1"/>
</dbReference>
<dbReference type="InterPro" id="IPR036388">
    <property type="entry name" value="WH-like_DNA-bd_sf"/>
</dbReference>
<proteinExistence type="inferred from homology"/>
<evidence type="ECO:0000313" key="14">
    <source>
        <dbReference type="EMBL" id="KAH7321026.1"/>
    </source>
</evidence>
<feature type="domain" description="RNA polymerase III Rpc82 C -terminal" evidence="11">
    <location>
        <begin position="159"/>
        <end position="476"/>
    </location>
</feature>
<comment type="function">
    <text evidence="8 9">DNA-dependent RNA polymerase catalyzes the transcription of DNA into RNA using the four ribonucleoside triphosphates as substrates. Specific core component of RNA polymerase III which synthesizes small RNAs, such as 5S rRNA and tRNAs.</text>
</comment>
<dbReference type="GO" id="GO:0006351">
    <property type="term" value="P:DNA-templated transcription"/>
    <property type="evidence" value="ECO:0007669"/>
    <property type="project" value="InterPro"/>
</dbReference>
<dbReference type="Pfam" id="PF05645">
    <property type="entry name" value="RNA_pol_Rpc82"/>
    <property type="match status" value="1"/>
</dbReference>
<sequence length="643" mass="72904">MLVTKHAAELCALLVNDLYGELPSRILIALLTKGRSSITQLALHTSLTQRQIRNGLGVLIQQNLIYHHTDPDSRTTTYEPNADACYSLVRSGKILEAIESQYGTSERDLVQTLLHLGHAKIHDLVQAFESRNPGANGHTNGSSNSSGLIQSTDHLAAVLARLIQAEIVETVRPDSFRNPTDVYHEIERDVTKTGPGEKANKNKDEIKRQIVERMRQFRDQKTILKRQLDVGRGPAKRRKLENGHRENGFHDEEDVPRLNKPNVVVRVNHEKCLVELRNQRLAEFATDVLGETTGEIYRALLHLVTAPVSRCRPDPLIDEDMPSQSLIVTTLDVYEILSDSVNPLMGIGKSDKIDVASAERIRAAPSASDDESDDSDSESTYRGPEVTMNGVGHESDLSDNEDQPGTSRPRSGSKTNGDRPSKVKFEDEEASNETRIERMRQHLLLLAESKYRFVRHCGTMSRGQWAVDFDLVMKRLRDSELDAFIEQSYGRHGLRLTRILREKGKLDEKILPSAAMMKKPDVQGKMLAMQMAGLVDVQEVPKDNSRVANRTLFFWFFDAERTEAQLLDSIYKTMLRCLQTLEVQRHKERNILSFVDRKDVQGKEEEVMTTEHYNKYNQHLEVQAKLLGQVMRLDDMVAVLRDF</sequence>
<keyword evidence="7 9" id="KW-0539">Nucleus</keyword>
<keyword evidence="5 9" id="KW-0240">DNA-directed RNA polymerase</keyword>
<dbReference type="InterPro" id="IPR036390">
    <property type="entry name" value="WH_DNA-bd_sf"/>
</dbReference>
<feature type="compositionally biased region" description="Polar residues" evidence="10">
    <location>
        <begin position="403"/>
        <end position="415"/>
    </location>
</feature>
<dbReference type="AlphaFoldDB" id="A0A8K0SS52"/>
<evidence type="ECO:0000313" key="15">
    <source>
        <dbReference type="Proteomes" id="UP000813444"/>
    </source>
</evidence>
<dbReference type="PANTHER" id="PTHR12949:SF0">
    <property type="entry name" value="DNA-DIRECTED RNA POLYMERASE III SUBUNIT RPC3"/>
    <property type="match status" value="1"/>
</dbReference>
<comment type="caution">
    <text evidence="14">The sequence shown here is derived from an EMBL/GenBank/DDBJ whole genome shotgun (WGS) entry which is preliminary data.</text>
</comment>
<feature type="compositionally biased region" description="Basic and acidic residues" evidence="10">
    <location>
        <begin position="416"/>
        <end position="425"/>
    </location>
</feature>
<evidence type="ECO:0000256" key="7">
    <source>
        <dbReference type="ARBA" id="ARBA00023242"/>
    </source>
</evidence>
<organism evidence="14 15">
    <name type="scientific">Stachybotrys elegans</name>
    <dbReference type="NCBI Taxonomy" id="80388"/>
    <lineage>
        <taxon>Eukaryota</taxon>
        <taxon>Fungi</taxon>
        <taxon>Dikarya</taxon>
        <taxon>Ascomycota</taxon>
        <taxon>Pezizomycotina</taxon>
        <taxon>Sordariomycetes</taxon>
        <taxon>Hypocreomycetidae</taxon>
        <taxon>Hypocreales</taxon>
        <taxon>Stachybotryaceae</taxon>
        <taxon>Stachybotrys</taxon>
    </lineage>
</organism>
<feature type="compositionally biased region" description="Acidic residues" evidence="10">
    <location>
        <begin position="368"/>
        <end position="377"/>
    </location>
</feature>
<dbReference type="SUPFAM" id="SSF46785">
    <property type="entry name" value="Winged helix' DNA-binding domain"/>
    <property type="match status" value="1"/>
</dbReference>
<dbReference type="Pfam" id="PF08221">
    <property type="entry name" value="HTH_9"/>
    <property type="match status" value="1"/>
</dbReference>
<evidence type="ECO:0000259" key="12">
    <source>
        <dbReference type="Pfam" id="PF08221"/>
    </source>
</evidence>
<evidence type="ECO:0000256" key="8">
    <source>
        <dbReference type="ARBA" id="ARBA00025127"/>
    </source>
</evidence>
<evidence type="ECO:0000256" key="9">
    <source>
        <dbReference type="RuleBase" id="RU367076"/>
    </source>
</evidence>
<dbReference type="InterPro" id="IPR013197">
    <property type="entry name" value="RNA_pol_III_RPC82-rel_HTH"/>
</dbReference>
<keyword evidence="6 9" id="KW-0804">Transcription</keyword>
<comment type="subcellular location">
    <subcellularLocation>
        <location evidence="1 9">Nucleus</location>
    </subcellularLocation>
</comment>
<evidence type="ECO:0000256" key="5">
    <source>
        <dbReference type="ARBA" id="ARBA00022478"/>
    </source>
</evidence>
<evidence type="ECO:0000259" key="11">
    <source>
        <dbReference type="Pfam" id="PF05645"/>
    </source>
</evidence>
<evidence type="ECO:0000259" key="13">
    <source>
        <dbReference type="Pfam" id="PF22536"/>
    </source>
</evidence>
<name>A0A8K0SS52_9HYPO</name>
<evidence type="ECO:0000256" key="1">
    <source>
        <dbReference type="ARBA" id="ARBA00004123"/>
    </source>
</evidence>
<evidence type="ECO:0000256" key="2">
    <source>
        <dbReference type="ARBA" id="ARBA00006835"/>
    </source>
</evidence>
<evidence type="ECO:0000256" key="4">
    <source>
        <dbReference type="ARBA" id="ARBA00016689"/>
    </source>
</evidence>
<gene>
    <name evidence="14" type="ORF">B0I35DRAFT_459708</name>
</gene>
<dbReference type="Pfam" id="PF22536">
    <property type="entry name" value="WHD_POLR3C"/>
    <property type="match status" value="1"/>
</dbReference>